<name>A0A919E2V9_9ACTN</name>
<dbReference type="AlphaFoldDB" id="A0A919E2V9"/>
<reference evidence="1" key="2">
    <citation type="submission" date="2020-09" db="EMBL/GenBank/DDBJ databases">
        <authorList>
            <person name="Sun Q."/>
            <person name="Ohkuma M."/>
        </authorList>
    </citation>
    <scope>NUCLEOTIDE SEQUENCE</scope>
    <source>
        <strain evidence="1">JCM 3302</strain>
    </source>
</reference>
<accession>A0A919E2V9</accession>
<dbReference type="RefSeq" id="WP_268256768.1">
    <property type="nucleotide sequence ID" value="NZ_BNBC01000049.1"/>
</dbReference>
<protein>
    <submittedName>
        <fullName evidence="1">Uncharacterized protein</fullName>
    </submittedName>
</protein>
<keyword evidence="2" id="KW-1185">Reference proteome</keyword>
<dbReference type="EMBL" id="BNBC01000049">
    <property type="protein sequence ID" value="GHF06017.1"/>
    <property type="molecule type" value="Genomic_DNA"/>
</dbReference>
<evidence type="ECO:0000313" key="2">
    <source>
        <dbReference type="Proteomes" id="UP000641386"/>
    </source>
</evidence>
<gene>
    <name evidence="1" type="ORF">GCM10014715_72710</name>
</gene>
<dbReference type="Proteomes" id="UP000641386">
    <property type="component" value="Unassembled WGS sequence"/>
</dbReference>
<proteinExistence type="predicted"/>
<organism evidence="1 2">
    <name type="scientific">Streptomyces spiralis</name>
    <dbReference type="NCBI Taxonomy" id="66376"/>
    <lineage>
        <taxon>Bacteria</taxon>
        <taxon>Bacillati</taxon>
        <taxon>Actinomycetota</taxon>
        <taxon>Actinomycetes</taxon>
        <taxon>Kitasatosporales</taxon>
        <taxon>Streptomycetaceae</taxon>
        <taxon>Streptomyces</taxon>
    </lineage>
</organism>
<sequence length="43" mass="4642">MTAVKDRLAAESLGQTFTDHPDKAVGSTDTAEVFARMRAIHPV</sequence>
<comment type="caution">
    <text evidence="1">The sequence shown here is derived from an EMBL/GenBank/DDBJ whole genome shotgun (WGS) entry which is preliminary data.</text>
</comment>
<evidence type="ECO:0000313" key="1">
    <source>
        <dbReference type="EMBL" id="GHF06017.1"/>
    </source>
</evidence>
<reference evidence="1" key="1">
    <citation type="journal article" date="2014" name="Int. J. Syst. Evol. Microbiol.">
        <title>Complete genome sequence of Corynebacterium casei LMG S-19264T (=DSM 44701T), isolated from a smear-ripened cheese.</title>
        <authorList>
            <consortium name="US DOE Joint Genome Institute (JGI-PGF)"/>
            <person name="Walter F."/>
            <person name="Albersmeier A."/>
            <person name="Kalinowski J."/>
            <person name="Ruckert C."/>
        </authorList>
    </citation>
    <scope>NUCLEOTIDE SEQUENCE</scope>
    <source>
        <strain evidence="1">JCM 3302</strain>
    </source>
</reference>